<feature type="compositionally biased region" description="Basic and acidic residues" evidence="2">
    <location>
        <begin position="74"/>
        <end position="101"/>
    </location>
</feature>
<gene>
    <name evidence="3" type="ORF">OBBRIDRAFT_793841</name>
</gene>
<feature type="compositionally biased region" description="Basic and acidic residues" evidence="2">
    <location>
        <begin position="358"/>
        <end position="371"/>
    </location>
</feature>
<evidence type="ECO:0000256" key="2">
    <source>
        <dbReference type="SAM" id="MobiDB-lite"/>
    </source>
</evidence>
<name>A0A8E2DIZ6_9APHY</name>
<feature type="coiled-coil region" evidence="1">
    <location>
        <begin position="264"/>
        <end position="291"/>
    </location>
</feature>
<evidence type="ECO:0000256" key="1">
    <source>
        <dbReference type="SAM" id="Coils"/>
    </source>
</evidence>
<feature type="compositionally biased region" description="Polar residues" evidence="2">
    <location>
        <begin position="181"/>
        <end position="191"/>
    </location>
</feature>
<dbReference type="OrthoDB" id="3270863at2759"/>
<reference evidence="3 4" key="1">
    <citation type="submission" date="2016-07" db="EMBL/GenBank/DDBJ databases">
        <title>Draft genome of the white-rot fungus Obba rivulosa 3A-2.</title>
        <authorList>
            <consortium name="DOE Joint Genome Institute"/>
            <person name="Miettinen O."/>
            <person name="Riley R."/>
            <person name="Acob R."/>
            <person name="Barry K."/>
            <person name="Cullen D."/>
            <person name="De Vries R."/>
            <person name="Hainaut M."/>
            <person name="Hatakka A."/>
            <person name="Henrissat B."/>
            <person name="Hilden K."/>
            <person name="Kuo R."/>
            <person name="Labutti K."/>
            <person name="Lipzen A."/>
            <person name="Makela M.R."/>
            <person name="Sandor L."/>
            <person name="Spatafora J.W."/>
            <person name="Grigoriev I.V."/>
            <person name="Hibbett D.S."/>
        </authorList>
    </citation>
    <scope>NUCLEOTIDE SEQUENCE [LARGE SCALE GENOMIC DNA]</scope>
    <source>
        <strain evidence="3 4">3A-2</strain>
    </source>
</reference>
<dbReference type="AlphaFoldDB" id="A0A8E2DIZ6"/>
<sequence>MENSSTAVMDRELLRALGRAKLQKLAKEEGIKANAKTETIIDKLLEKYPSGVPQGKLKVAPAARRSIRTRKAVRRSEGRQVLESDAPKTHGEPTTSEDEKAAPIQQAVATRRAPIVTEEENARLMKISRILLGGMSNAYGLSLPAQPKPATPRSPLLGNHRPTQAAVPASTAIESVEEFAQGSSSALQVPTTRPPEPDTSVGSVIAEPATSPTSARFLESADAQTGMPSPGSPKIRGASYKGTRKILRSLAKMVDSEAMYDLEVEEQDHMLRAARDNVKRIESELDENQSLRLGLEDHFFRRFKHDGSLRDGSWAPPQQGLSGVRALPEQSADSAVRAANLPGAPADSDSSSRSNKRQRSETEDSSDSRPDKGKKRARP</sequence>
<feature type="region of interest" description="Disordered" evidence="2">
    <location>
        <begin position="308"/>
        <end position="379"/>
    </location>
</feature>
<evidence type="ECO:0000313" key="4">
    <source>
        <dbReference type="Proteomes" id="UP000250043"/>
    </source>
</evidence>
<keyword evidence="1" id="KW-0175">Coiled coil</keyword>
<feature type="region of interest" description="Disordered" evidence="2">
    <location>
        <begin position="52"/>
        <end position="112"/>
    </location>
</feature>
<protein>
    <submittedName>
        <fullName evidence="3">Uncharacterized protein</fullName>
    </submittedName>
</protein>
<evidence type="ECO:0000313" key="3">
    <source>
        <dbReference type="EMBL" id="OCH89860.1"/>
    </source>
</evidence>
<feature type="region of interest" description="Disordered" evidence="2">
    <location>
        <begin position="179"/>
        <end position="206"/>
    </location>
</feature>
<accession>A0A8E2DIZ6</accession>
<proteinExistence type="predicted"/>
<keyword evidence="4" id="KW-1185">Reference proteome</keyword>
<organism evidence="3 4">
    <name type="scientific">Obba rivulosa</name>
    <dbReference type="NCBI Taxonomy" id="1052685"/>
    <lineage>
        <taxon>Eukaryota</taxon>
        <taxon>Fungi</taxon>
        <taxon>Dikarya</taxon>
        <taxon>Basidiomycota</taxon>
        <taxon>Agaricomycotina</taxon>
        <taxon>Agaricomycetes</taxon>
        <taxon>Polyporales</taxon>
        <taxon>Gelatoporiaceae</taxon>
        <taxon>Obba</taxon>
    </lineage>
</organism>
<dbReference type="Proteomes" id="UP000250043">
    <property type="component" value="Unassembled WGS sequence"/>
</dbReference>
<dbReference type="EMBL" id="KV722417">
    <property type="protein sequence ID" value="OCH89860.1"/>
    <property type="molecule type" value="Genomic_DNA"/>
</dbReference>